<keyword evidence="1" id="KW-1133">Transmembrane helix</keyword>
<sequence length="176" mass="18851">MNPRRPTFYIDTLTALLIRPSRFFATTFQEVTALQSLIVLTVSSIFFAATGALLSPESASLTAGLILFANAIGMAILGSTACYLAIATTARQRYAFGQLLSIFSLSSGVVLLIAWVPSSFFLTEPWKWWLIGTGMINGLGMSKARAAITVLFTFAAMVILIYALLPIAAHGPVQPG</sequence>
<evidence type="ECO:0000313" key="2">
    <source>
        <dbReference type="EMBL" id="BBO79113.1"/>
    </source>
</evidence>
<dbReference type="OrthoDB" id="5457334at2"/>
<feature type="transmembrane region" description="Helical" evidence="1">
    <location>
        <begin position="98"/>
        <end position="123"/>
    </location>
</feature>
<name>A0A5K7ZHH0_9BACT</name>
<dbReference type="EMBL" id="AP021875">
    <property type="protein sequence ID" value="BBO79113.1"/>
    <property type="molecule type" value="Genomic_DNA"/>
</dbReference>
<keyword evidence="1" id="KW-0812">Transmembrane</keyword>
<protein>
    <recommendedName>
        <fullName evidence="4">Yip1 domain-containing protein</fullName>
    </recommendedName>
</protein>
<dbReference type="KEGG" id="dwd:DSCW_65300"/>
<evidence type="ECO:0000256" key="1">
    <source>
        <dbReference type="SAM" id="Phobius"/>
    </source>
</evidence>
<accession>A0A5K7ZHH0</accession>
<feature type="transmembrane region" description="Helical" evidence="1">
    <location>
        <begin position="33"/>
        <end position="54"/>
    </location>
</feature>
<keyword evidence="1" id="KW-0472">Membrane</keyword>
<feature type="transmembrane region" description="Helical" evidence="1">
    <location>
        <begin position="144"/>
        <end position="165"/>
    </location>
</feature>
<organism evidence="2 3">
    <name type="scientific">Desulfosarcina widdelii</name>
    <dbReference type="NCBI Taxonomy" id="947919"/>
    <lineage>
        <taxon>Bacteria</taxon>
        <taxon>Pseudomonadati</taxon>
        <taxon>Thermodesulfobacteriota</taxon>
        <taxon>Desulfobacteria</taxon>
        <taxon>Desulfobacterales</taxon>
        <taxon>Desulfosarcinaceae</taxon>
        <taxon>Desulfosarcina</taxon>
    </lineage>
</organism>
<evidence type="ECO:0008006" key="4">
    <source>
        <dbReference type="Google" id="ProtNLM"/>
    </source>
</evidence>
<dbReference type="RefSeq" id="WP_155307676.1">
    <property type="nucleotide sequence ID" value="NZ_AP021875.1"/>
</dbReference>
<gene>
    <name evidence="2" type="ORF">DSCW_65300</name>
</gene>
<reference evidence="2 3" key="1">
    <citation type="submission" date="2019-11" db="EMBL/GenBank/DDBJ databases">
        <title>Comparative genomics of hydrocarbon-degrading Desulfosarcina strains.</title>
        <authorList>
            <person name="Watanabe M."/>
            <person name="Kojima H."/>
            <person name="Fukui M."/>
        </authorList>
    </citation>
    <scope>NUCLEOTIDE SEQUENCE [LARGE SCALE GENOMIC DNA]</scope>
    <source>
        <strain evidence="2 3">PP31</strain>
    </source>
</reference>
<dbReference type="Proteomes" id="UP000427769">
    <property type="component" value="Chromosome"/>
</dbReference>
<keyword evidence="3" id="KW-1185">Reference proteome</keyword>
<feature type="transmembrane region" description="Helical" evidence="1">
    <location>
        <begin position="61"/>
        <end position="86"/>
    </location>
</feature>
<proteinExistence type="predicted"/>
<dbReference type="AlphaFoldDB" id="A0A5K7ZHH0"/>
<evidence type="ECO:0000313" key="3">
    <source>
        <dbReference type="Proteomes" id="UP000427769"/>
    </source>
</evidence>